<keyword evidence="2" id="KW-1185">Reference proteome</keyword>
<dbReference type="AlphaFoldDB" id="A0A4U0U8N8"/>
<dbReference type="Gene3D" id="2.40.320.10">
    <property type="entry name" value="Hypothetical Protein Pfu-838710-001"/>
    <property type="match status" value="1"/>
</dbReference>
<dbReference type="OrthoDB" id="442176at2759"/>
<accession>A0A4U0U8N8</accession>
<protein>
    <submittedName>
        <fullName evidence="1">Uncharacterized protein</fullName>
    </submittedName>
</protein>
<dbReference type="Proteomes" id="UP000308549">
    <property type="component" value="Unassembled WGS sequence"/>
</dbReference>
<comment type="caution">
    <text evidence="1">The sequence shown here is derived from an EMBL/GenBank/DDBJ whole genome shotgun (WGS) entry which is preliminary data.</text>
</comment>
<reference evidence="1 2" key="1">
    <citation type="submission" date="2017-03" db="EMBL/GenBank/DDBJ databases">
        <title>Genomes of endolithic fungi from Antarctica.</title>
        <authorList>
            <person name="Coleine C."/>
            <person name="Masonjones S."/>
            <person name="Stajich J.E."/>
        </authorList>
    </citation>
    <scope>NUCLEOTIDE SEQUENCE [LARGE SCALE GENOMIC DNA]</scope>
    <source>
        <strain evidence="1 2">CCFEE 6315</strain>
    </source>
</reference>
<dbReference type="InterPro" id="IPR033469">
    <property type="entry name" value="CYTH-like_dom_sf"/>
</dbReference>
<sequence>MFVQHSLRRAHLRHVSSLPPPGLFSFASHSSKPRTHLEVEHKFVPTAAFMRCLVDGAQEEAEPSLPYDHASTSSALKGLVVTRLRDRQIRDTYLDADGKLVCQGIWVRRRAQEDCGRETACVPLQDGQGKESWQAKVRLSGDFVDSQFEEIEGQGQVTKAVQRHLPQVTLMDLTPSADLQTYRRTWHLQEEEGGDTAVSVMVVLDKVSTYEGTKEASSDSAPFSHQIGEIELSTEADSSTPAKQKQLLVQDMRRTLHAFMQRHPSLFLGKHQPLGKLSAYFAWLKECQAGGNKALRARS</sequence>
<dbReference type="GO" id="GO:0050333">
    <property type="term" value="F:thiamine triphosphate phosphatase activity"/>
    <property type="evidence" value="ECO:0007669"/>
    <property type="project" value="InterPro"/>
</dbReference>
<organism evidence="1 2">
    <name type="scientific">Salinomyces thailandicus</name>
    <dbReference type="NCBI Taxonomy" id="706561"/>
    <lineage>
        <taxon>Eukaryota</taxon>
        <taxon>Fungi</taxon>
        <taxon>Dikarya</taxon>
        <taxon>Ascomycota</taxon>
        <taxon>Pezizomycotina</taxon>
        <taxon>Dothideomycetes</taxon>
        <taxon>Dothideomycetidae</taxon>
        <taxon>Mycosphaerellales</taxon>
        <taxon>Teratosphaeriaceae</taxon>
        <taxon>Salinomyces</taxon>
    </lineage>
</organism>
<dbReference type="PANTHER" id="PTHR14586">
    <property type="entry name" value="THIAMINE-TRIPHOSPHATASE"/>
    <property type="match status" value="1"/>
</dbReference>
<proteinExistence type="predicted"/>
<dbReference type="GO" id="GO:0042357">
    <property type="term" value="P:thiamine diphosphate metabolic process"/>
    <property type="evidence" value="ECO:0007669"/>
    <property type="project" value="TreeGrafter"/>
</dbReference>
<name>A0A4U0U8N8_9PEZI</name>
<dbReference type="EMBL" id="NAJL01000007">
    <property type="protein sequence ID" value="TKA31671.1"/>
    <property type="molecule type" value="Genomic_DNA"/>
</dbReference>
<dbReference type="InterPro" id="IPR039582">
    <property type="entry name" value="THTPA"/>
</dbReference>
<evidence type="ECO:0000313" key="1">
    <source>
        <dbReference type="EMBL" id="TKA31671.1"/>
    </source>
</evidence>
<evidence type="ECO:0000313" key="2">
    <source>
        <dbReference type="Proteomes" id="UP000308549"/>
    </source>
</evidence>
<dbReference type="PANTHER" id="PTHR14586:SF1">
    <property type="entry name" value="THIAMINE-TRIPHOSPHATASE"/>
    <property type="match status" value="1"/>
</dbReference>
<dbReference type="GO" id="GO:0000287">
    <property type="term" value="F:magnesium ion binding"/>
    <property type="evidence" value="ECO:0007669"/>
    <property type="project" value="TreeGrafter"/>
</dbReference>
<gene>
    <name evidence="1" type="ORF">B0A50_01749</name>
</gene>
<dbReference type="SUPFAM" id="SSF55154">
    <property type="entry name" value="CYTH-like phosphatases"/>
    <property type="match status" value="1"/>
</dbReference>